<reference evidence="4" key="3">
    <citation type="submission" date="2024-01" db="EMBL/GenBank/DDBJ databases">
        <authorList>
            <person name="Macesic N."/>
        </authorList>
    </citation>
    <scope>NUCLEOTIDE SEQUENCE</scope>
    <source>
        <strain evidence="4">CPO519</strain>
    </source>
</reference>
<dbReference type="InterPro" id="IPR036779">
    <property type="entry name" value="LysM_dom_sf"/>
</dbReference>
<dbReference type="PROSITE" id="PS51782">
    <property type="entry name" value="LYSM"/>
    <property type="match status" value="1"/>
</dbReference>
<dbReference type="Pfam" id="PF01476">
    <property type="entry name" value="LysM"/>
    <property type="match status" value="1"/>
</dbReference>
<dbReference type="Gene3D" id="3.10.350.10">
    <property type="entry name" value="LysM domain"/>
    <property type="match status" value="1"/>
</dbReference>
<sequence>MNTELKHKLYNITFTLHDLTHKPIPNLYYEIKNGKDLVKKGNTNAQGEITLKYVGGNTLTLFVRKDIDNTLKEIGKVHTPSKNIKVKLISPKMKFDVTLLPHQKQGKYWRGTYKVKSGDTLSKIAKEHHTTISALLALNPNIKSPHEIYQNENIDIVEGNADAIIKLDENMTVKVPPHKKTGTVSIDRKSKSTSITPQTDTTNKTAEPKVGQTKLQPPVTKKEQSAASDSKSIPQQKTSTATTQKIEVQQEHNEDKKPVAVASLSGCVCKDYDLIWGKTTKFVNCEFRKKVIQICKDMWPNDTKNMANYLMACMHLETGGSFDPAQPNGLGYYGLIQFGPDVRKDLNNISVEKLTKMSGAQQLDLVKQHFTRSDRHKLMKSLTDMYLYINYPNAWRIQT</sequence>
<accession>A0AA90HQ83</accession>
<feature type="compositionally biased region" description="Polar residues" evidence="1">
    <location>
        <begin position="225"/>
        <end position="247"/>
    </location>
</feature>
<organism evidence="3">
    <name type="scientific">Acinetobacter baumannii</name>
    <dbReference type="NCBI Taxonomy" id="470"/>
    <lineage>
        <taxon>Bacteria</taxon>
        <taxon>Pseudomonadati</taxon>
        <taxon>Pseudomonadota</taxon>
        <taxon>Gammaproteobacteria</taxon>
        <taxon>Moraxellales</taxon>
        <taxon>Moraxellaceae</taxon>
        <taxon>Acinetobacter</taxon>
        <taxon>Acinetobacter calcoaceticus/baumannii complex</taxon>
    </lineage>
</organism>
<reference evidence="3" key="2">
    <citation type="submission" date="2023-01" db="EMBL/GenBank/DDBJ databases">
        <title>Genomic dissection of endemic carbapenem resistance: metallo-beta-lactamase gene dissemination through clonal, plasmid and integron transfer pathways.</title>
        <authorList>
            <person name="Macesic N."/>
        </authorList>
    </citation>
    <scope>NUCLEOTIDE SEQUENCE</scope>
    <source>
        <strain evidence="3">CPO519</strain>
    </source>
</reference>
<dbReference type="CDD" id="cd00118">
    <property type="entry name" value="LysM"/>
    <property type="match status" value="1"/>
</dbReference>
<dbReference type="SUPFAM" id="SSF54106">
    <property type="entry name" value="LysM domain"/>
    <property type="match status" value="1"/>
</dbReference>
<feature type="domain" description="LysM" evidence="2">
    <location>
        <begin position="111"/>
        <end position="156"/>
    </location>
</feature>
<evidence type="ECO:0000313" key="5">
    <source>
        <dbReference type="Proteomes" id="UP001174156"/>
    </source>
</evidence>
<evidence type="ECO:0000256" key="1">
    <source>
        <dbReference type="SAM" id="MobiDB-lite"/>
    </source>
</evidence>
<dbReference type="EMBL" id="JARTMM020000001">
    <property type="protein sequence ID" value="MEC5498340.1"/>
    <property type="molecule type" value="Genomic_DNA"/>
</dbReference>
<comment type="caution">
    <text evidence="3">The sequence shown here is derived from an EMBL/GenBank/DDBJ whole genome shotgun (WGS) entry which is preliminary data.</text>
</comment>
<dbReference type="AlphaFoldDB" id="A0AA90HQ83"/>
<gene>
    <name evidence="4" type="ORF">P9867_018350</name>
    <name evidence="3" type="ORF">P9867_18670</name>
</gene>
<dbReference type="Proteomes" id="UP001174156">
    <property type="component" value="Unassembled WGS sequence"/>
</dbReference>
<name>A0AA90HQ83_ACIBA</name>
<dbReference type="SMART" id="SM00257">
    <property type="entry name" value="LysM"/>
    <property type="match status" value="1"/>
</dbReference>
<evidence type="ECO:0000313" key="4">
    <source>
        <dbReference type="EMBL" id="MEC5498340.1"/>
    </source>
</evidence>
<feature type="compositionally biased region" description="Polar residues" evidence="1">
    <location>
        <begin position="192"/>
        <end position="205"/>
    </location>
</feature>
<protein>
    <submittedName>
        <fullName evidence="3">LysM peptidoglycan-binding domain-containing protein</fullName>
    </submittedName>
</protein>
<evidence type="ECO:0000259" key="2">
    <source>
        <dbReference type="PROSITE" id="PS51782"/>
    </source>
</evidence>
<dbReference type="InterPro" id="IPR018392">
    <property type="entry name" value="LysM"/>
</dbReference>
<proteinExistence type="predicted"/>
<reference evidence="4 5" key="1">
    <citation type="journal article" date="2023" name="Nat. Commun.">
        <title>Genomic dissection of endemic carbapenem resistance reveals metallo-beta-lactamase dissemination through clonal, plasmid and integron transfer.</title>
        <authorList>
            <person name="Macesic N."/>
            <person name="Hawkey J."/>
            <person name="Vezina B."/>
            <person name="Wisniewski J.A."/>
            <person name="Cottingham H."/>
            <person name="Blakeway L.V."/>
            <person name="Harshegyi T."/>
            <person name="Pragastis K."/>
            <person name="Badoordeen G.Z."/>
            <person name="Dennison A."/>
            <person name="Spelman D.W."/>
            <person name="Jenney A.W.J."/>
            <person name="Peleg A.Y."/>
        </authorList>
    </citation>
    <scope>NUCLEOTIDE SEQUENCE [LARGE SCALE GENOMIC DNA]</scope>
    <source>
        <strain evidence="4 5">CPO519</strain>
    </source>
</reference>
<evidence type="ECO:0000313" key="3">
    <source>
        <dbReference type="EMBL" id="MDK4883605.1"/>
    </source>
</evidence>
<feature type="region of interest" description="Disordered" evidence="1">
    <location>
        <begin position="175"/>
        <end position="254"/>
    </location>
</feature>
<dbReference type="EMBL" id="JARTMM010000112">
    <property type="protein sequence ID" value="MDK4883605.1"/>
    <property type="molecule type" value="Genomic_DNA"/>
</dbReference>